<reference evidence="7 8" key="1">
    <citation type="submission" date="2020-01" db="EMBL/GenBank/DDBJ databases">
        <title>Whole genome sequence of Heliobacterium gestii DSM 11169.</title>
        <authorList>
            <person name="Kyndt J.A."/>
            <person name="Meyer T.E."/>
        </authorList>
    </citation>
    <scope>NUCLEOTIDE SEQUENCE [LARGE SCALE GENOMIC DNA]</scope>
    <source>
        <strain evidence="7 8">DSM 11169</strain>
    </source>
</reference>
<evidence type="ECO:0000256" key="6">
    <source>
        <dbReference type="SAM" id="MobiDB-lite"/>
    </source>
</evidence>
<evidence type="ECO:0000313" key="8">
    <source>
        <dbReference type="Proteomes" id="UP000471031"/>
    </source>
</evidence>
<comment type="caution">
    <text evidence="7">The sequence shown here is derived from an EMBL/GenBank/DDBJ whole genome shotgun (WGS) entry which is preliminary data.</text>
</comment>
<dbReference type="Proteomes" id="UP000471031">
    <property type="component" value="Unassembled WGS sequence"/>
</dbReference>
<dbReference type="SUPFAM" id="SSF88713">
    <property type="entry name" value="Glycoside hydrolase/deacetylase"/>
    <property type="match status" value="1"/>
</dbReference>
<keyword evidence="5" id="KW-0119">Carbohydrate metabolism</keyword>
<sequence length="294" mass="32679">MKKSLLIINADDFGLSPGVNEGIEQAHRRGAVTSASLMVNVPAFAGAIDILRRNPALSVGIHLNLSVGPPVAGEPFPAPAREQGEREPERRTGETGWFQRPFLQLSRLPLDWVEREWRAQILRFLAPGLQPTHLDSHHHVHLHPRLFPIALDLCAAFSIPALRVVPPRCVPWEEMDEALNPAAILSPEGLGETWQMACDREGKPGAPRFCRGGVYGFPSAGDNLERRLRATLQNLGEETAEFFCHPAIPDSELSRFSRFIEGRWDELTTLLSPETGDLLTRVQLLNYREALSSL</sequence>
<dbReference type="EMBL" id="WXEX01000004">
    <property type="protein sequence ID" value="MZP42534.1"/>
    <property type="molecule type" value="Genomic_DNA"/>
</dbReference>
<feature type="compositionally biased region" description="Basic and acidic residues" evidence="6">
    <location>
        <begin position="82"/>
        <end position="93"/>
    </location>
</feature>
<comment type="cofactor">
    <cofactor evidence="1">
        <name>Mg(2+)</name>
        <dbReference type="ChEBI" id="CHEBI:18420"/>
    </cofactor>
</comment>
<dbReference type="RefSeq" id="WP_161261105.1">
    <property type="nucleotide sequence ID" value="NZ_JAFBDC010000003.1"/>
</dbReference>
<evidence type="ECO:0000256" key="5">
    <source>
        <dbReference type="ARBA" id="ARBA00023277"/>
    </source>
</evidence>
<dbReference type="PANTHER" id="PTHR31609">
    <property type="entry name" value="YDJC DEACETYLASE FAMILY MEMBER"/>
    <property type="match status" value="1"/>
</dbReference>
<keyword evidence="4" id="KW-0460">Magnesium</keyword>
<dbReference type="GO" id="GO:0046872">
    <property type="term" value="F:metal ion binding"/>
    <property type="evidence" value="ECO:0007669"/>
    <property type="project" value="UniProtKB-KW"/>
</dbReference>
<evidence type="ECO:0000256" key="2">
    <source>
        <dbReference type="ARBA" id="ARBA00022723"/>
    </source>
</evidence>
<accession>A0A845LB60</accession>
<proteinExistence type="predicted"/>
<dbReference type="InterPro" id="IPR006879">
    <property type="entry name" value="YdjC-like"/>
</dbReference>
<dbReference type="Gene3D" id="3.20.20.370">
    <property type="entry name" value="Glycoside hydrolase/deacetylase"/>
    <property type="match status" value="1"/>
</dbReference>
<keyword evidence="3" id="KW-0378">Hydrolase</keyword>
<dbReference type="InterPro" id="IPR011330">
    <property type="entry name" value="Glyco_hydro/deAcase_b/a-brl"/>
</dbReference>
<evidence type="ECO:0000256" key="3">
    <source>
        <dbReference type="ARBA" id="ARBA00022801"/>
    </source>
</evidence>
<gene>
    <name evidence="7" type="ORF">GTO89_05725</name>
</gene>
<dbReference type="GO" id="GO:0019213">
    <property type="term" value="F:deacetylase activity"/>
    <property type="evidence" value="ECO:0007669"/>
    <property type="project" value="TreeGrafter"/>
</dbReference>
<evidence type="ECO:0000256" key="4">
    <source>
        <dbReference type="ARBA" id="ARBA00022842"/>
    </source>
</evidence>
<keyword evidence="8" id="KW-1185">Reference proteome</keyword>
<dbReference type="AlphaFoldDB" id="A0A845LB60"/>
<dbReference type="PANTHER" id="PTHR31609:SF1">
    <property type="entry name" value="CARBOHYDRATE DEACETYLASE"/>
    <property type="match status" value="1"/>
</dbReference>
<organism evidence="7 8">
    <name type="scientific">Heliomicrobium gestii</name>
    <name type="common">Heliobacterium gestii</name>
    <dbReference type="NCBI Taxonomy" id="2699"/>
    <lineage>
        <taxon>Bacteria</taxon>
        <taxon>Bacillati</taxon>
        <taxon>Bacillota</taxon>
        <taxon>Clostridia</taxon>
        <taxon>Eubacteriales</taxon>
        <taxon>Heliobacteriaceae</taxon>
        <taxon>Heliomicrobium</taxon>
    </lineage>
</organism>
<dbReference type="GO" id="GO:0016787">
    <property type="term" value="F:hydrolase activity"/>
    <property type="evidence" value="ECO:0007669"/>
    <property type="project" value="UniProtKB-KW"/>
</dbReference>
<dbReference type="GO" id="GO:0005975">
    <property type="term" value="P:carbohydrate metabolic process"/>
    <property type="evidence" value="ECO:0007669"/>
    <property type="project" value="InterPro"/>
</dbReference>
<protein>
    <submittedName>
        <fullName evidence="7">ChbG/HpnK family deacetylase</fullName>
    </submittedName>
</protein>
<dbReference type="OrthoDB" id="9774177at2"/>
<evidence type="ECO:0000256" key="1">
    <source>
        <dbReference type="ARBA" id="ARBA00001946"/>
    </source>
</evidence>
<feature type="region of interest" description="Disordered" evidence="6">
    <location>
        <begin position="72"/>
        <end position="93"/>
    </location>
</feature>
<name>A0A845LB60_HELGE</name>
<keyword evidence="2" id="KW-0479">Metal-binding</keyword>
<dbReference type="Pfam" id="PF04794">
    <property type="entry name" value="YdjC"/>
    <property type="match status" value="1"/>
</dbReference>
<evidence type="ECO:0000313" key="7">
    <source>
        <dbReference type="EMBL" id="MZP42534.1"/>
    </source>
</evidence>